<dbReference type="PROSITE" id="PS50977">
    <property type="entry name" value="HTH_TETR_2"/>
    <property type="match status" value="1"/>
</dbReference>
<protein>
    <submittedName>
        <fullName evidence="6">Transcriptional regulator, TetR family</fullName>
    </submittedName>
</protein>
<evidence type="ECO:0000313" key="6">
    <source>
        <dbReference type="EMBL" id="ACQ78934.1"/>
    </source>
</evidence>
<dbReference type="eggNOG" id="COG1309">
    <property type="taxonomic scope" value="Bacteria"/>
</dbReference>
<dbReference type="PANTHER" id="PTHR30055">
    <property type="entry name" value="HTH-TYPE TRANSCRIPTIONAL REGULATOR RUTR"/>
    <property type="match status" value="1"/>
</dbReference>
<dbReference type="Pfam" id="PF00440">
    <property type="entry name" value="TetR_N"/>
    <property type="match status" value="1"/>
</dbReference>
<keyword evidence="2 4" id="KW-0238">DNA-binding</keyword>
<dbReference type="Pfam" id="PF02909">
    <property type="entry name" value="TetR_C_1"/>
    <property type="match status" value="1"/>
</dbReference>
<gene>
    <name evidence="6" type="ordered locus">Bcav_0672</name>
</gene>
<dbReference type="RefSeq" id="WP_012725714.1">
    <property type="nucleotide sequence ID" value="NC_012669.1"/>
</dbReference>
<dbReference type="InterPro" id="IPR009057">
    <property type="entry name" value="Homeodomain-like_sf"/>
</dbReference>
<proteinExistence type="predicted"/>
<reference evidence="6 7" key="1">
    <citation type="journal article" date="2009" name="Stand. Genomic Sci.">
        <title>Complete genome sequence of Beutenbergia cavernae type strain (HKI 0122).</title>
        <authorList>
            <person name="Land M."/>
            <person name="Pukall R."/>
            <person name="Abt B."/>
            <person name="Goker M."/>
            <person name="Rohde M."/>
            <person name="Glavina Del Rio T."/>
            <person name="Tice H."/>
            <person name="Copeland A."/>
            <person name="Cheng J.F."/>
            <person name="Lucas S."/>
            <person name="Chen F."/>
            <person name="Nolan M."/>
            <person name="Bruce D."/>
            <person name="Goodwin L."/>
            <person name="Pitluck S."/>
            <person name="Ivanova N."/>
            <person name="Mavromatis K."/>
            <person name="Ovchinnikova G."/>
            <person name="Pati A."/>
            <person name="Chen A."/>
            <person name="Palaniappan K."/>
            <person name="Hauser L."/>
            <person name="Chang Y.J."/>
            <person name="Jefferies C.C."/>
            <person name="Saunders E."/>
            <person name="Brettin T."/>
            <person name="Detter J.C."/>
            <person name="Han C."/>
            <person name="Chain P."/>
            <person name="Bristow J."/>
            <person name="Eisen J.A."/>
            <person name="Markowitz V."/>
            <person name="Hugenholtz P."/>
            <person name="Kyrpides N.C."/>
            <person name="Klenk H.P."/>
            <person name="Lapidus A."/>
        </authorList>
    </citation>
    <scope>NUCLEOTIDE SEQUENCE [LARGE SCALE GENOMIC DNA]</scope>
    <source>
        <strain evidence="7">ATCC BAA-8 / DSM 12333 / NBRC 16432</strain>
    </source>
</reference>
<dbReference type="SUPFAM" id="SSF46689">
    <property type="entry name" value="Homeodomain-like"/>
    <property type="match status" value="1"/>
</dbReference>
<dbReference type="GO" id="GO:0000976">
    <property type="term" value="F:transcription cis-regulatory region binding"/>
    <property type="evidence" value="ECO:0007669"/>
    <property type="project" value="TreeGrafter"/>
</dbReference>
<feature type="DNA-binding region" description="H-T-H motif" evidence="4">
    <location>
        <begin position="62"/>
        <end position="81"/>
    </location>
</feature>
<dbReference type="SUPFAM" id="SSF48498">
    <property type="entry name" value="Tetracyclin repressor-like, C-terminal domain"/>
    <property type="match status" value="1"/>
</dbReference>
<accession>C5BY40</accession>
<evidence type="ECO:0000256" key="2">
    <source>
        <dbReference type="ARBA" id="ARBA00023125"/>
    </source>
</evidence>
<evidence type="ECO:0000256" key="4">
    <source>
        <dbReference type="PROSITE-ProRule" id="PRU00335"/>
    </source>
</evidence>
<evidence type="ECO:0000256" key="1">
    <source>
        <dbReference type="ARBA" id="ARBA00023015"/>
    </source>
</evidence>
<feature type="domain" description="HTH tetR-type" evidence="5">
    <location>
        <begin position="39"/>
        <end position="99"/>
    </location>
</feature>
<dbReference type="InterPro" id="IPR004111">
    <property type="entry name" value="Repressor_TetR_C"/>
</dbReference>
<dbReference type="EMBL" id="CP001618">
    <property type="protein sequence ID" value="ACQ78934.1"/>
    <property type="molecule type" value="Genomic_DNA"/>
</dbReference>
<keyword evidence="3" id="KW-0804">Transcription</keyword>
<dbReference type="Gene3D" id="1.10.10.60">
    <property type="entry name" value="Homeodomain-like"/>
    <property type="match status" value="1"/>
</dbReference>
<organism evidence="6 7">
    <name type="scientific">Beutenbergia cavernae (strain ATCC BAA-8 / DSM 12333 / CCUG 43141 / JCM 11478 / NBRC 16432 / NCIMB 13614 / HKI 0122)</name>
    <dbReference type="NCBI Taxonomy" id="471853"/>
    <lineage>
        <taxon>Bacteria</taxon>
        <taxon>Bacillati</taxon>
        <taxon>Actinomycetota</taxon>
        <taxon>Actinomycetes</taxon>
        <taxon>Micrococcales</taxon>
        <taxon>Beutenbergiaceae</taxon>
        <taxon>Beutenbergia</taxon>
    </lineage>
</organism>
<dbReference type="InterPro" id="IPR050109">
    <property type="entry name" value="HTH-type_TetR-like_transc_reg"/>
</dbReference>
<dbReference type="InterPro" id="IPR001647">
    <property type="entry name" value="HTH_TetR"/>
</dbReference>
<evidence type="ECO:0000313" key="7">
    <source>
        <dbReference type="Proteomes" id="UP000007962"/>
    </source>
</evidence>
<keyword evidence="7" id="KW-1185">Reference proteome</keyword>
<dbReference type="KEGG" id="bcv:Bcav_0672"/>
<dbReference type="PANTHER" id="PTHR30055:SF151">
    <property type="entry name" value="TRANSCRIPTIONAL REGULATORY PROTEIN"/>
    <property type="match status" value="1"/>
</dbReference>
<dbReference type="GO" id="GO:0003700">
    <property type="term" value="F:DNA-binding transcription factor activity"/>
    <property type="evidence" value="ECO:0007669"/>
    <property type="project" value="TreeGrafter"/>
</dbReference>
<sequence length="257" mass="27622">MDTEDRAGREDERPDDAVPSALRVLWGTDRLPRRGPRPSLTVDAIAAAAIGVADDEGLAALSMSRLAKELGVSTMALYRYVSSKDDVLALMADRIAPDAYDLLGPPDDDWRAALERWALVQLDLIQEHPWMFQLTLTTMETGPNRMRWVDWAVGAFRGTRLTAGEKLSLVGLMAAFLLAEGRLVVEEAAAGSAAPDVTATILAHADSAMFPHLAAAFRPDDGDADVAELWTEGFGVRTLLDGIAVIVERADAARGGA</sequence>
<dbReference type="HOGENOM" id="CLU_069543_0_0_11"/>
<name>C5BY40_BEUC1</name>
<dbReference type="AlphaFoldDB" id="C5BY40"/>
<dbReference type="GO" id="GO:0045892">
    <property type="term" value="P:negative regulation of DNA-templated transcription"/>
    <property type="evidence" value="ECO:0007669"/>
    <property type="project" value="InterPro"/>
</dbReference>
<dbReference type="InterPro" id="IPR036271">
    <property type="entry name" value="Tet_transcr_reg_TetR-rel_C_sf"/>
</dbReference>
<evidence type="ECO:0000259" key="5">
    <source>
        <dbReference type="PROSITE" id="PS50977"/>
    </source>
</evidence>
<evidence type="ECO:0000256" key="3">
    <source>
        <dbReference type="ARBA" id="ARBA00023163"/>
    </source>
</evidence>
<keyword evidence="1" id="KW-0805">Transcription regulation</keyword>
<dbReference type="STRING" id="471853.Bcav_0672"/>
<dbReference type="Gene3D" id="1.10.357.10">
    <property type="entry name" value="Tetracycline Repressor, domain 2"/>
    <property type="match status" value="1"/>
</dbReference>
<dbReference type="Proteomes" id="UP000007962">
    <property type="component" value="Chromosome"/>
</dbReference>